<dbReference type="SUPFAM" id="SSF52540">
    <property type="entry name" value="P-loop containing nucleoside triphosphate hydrolases"/>
    <property type="match status" value="1"/>
</dbReference>
<gene>
    <name evidence="1" type="primary">repA</name>
    <name evidence="1" type="ORF">OCH7691_04394</name>
</gene>
<reference evidence="1 2" key="1">
    <citation type="submission" date="2017-03" db="EMBL/GenBank/DDBJ databases">
        <authorList>
            <person name="Afonso C.L."/>
            <person name="Miller P.J."/>
            <person name="Scott M.A."/>
            <person name="Spackman E."/>
            <person name="Goraichik I."/>
            <person name="Dimitrov K.M."/>
            <person name="Suarez D.L."/>
            <person name="Swayne D.E."/>
        </authorList>
    </citation>
    <scope>NUCLEOTIDE SEQUENCE [LARGE SCALE GENOMIC DNA]</scope>
    <source>
        <strain evidence="1 2">CECT 7691</strain>
    </source>
</reference>
<dbReference type="RefSeq" id="WP_085885730.1">
    <property type="nucleotide sequence ID" value="NZ_FWFR01000007.1"/>
</dbReference>
<name>A0A1Y5U2K4_9PROT</name>
<dbReference type="EMBL" id="FWFR01000007">
    <property type="protein sequence ID" value="SLN77377.1"/>
    <property type="molecule type" value="Genomic_DNA"/>
</dbReference>
<dbReference type="InParanoid" id="A0A1Y5U2K4"/>
<dbReference type="Proteomes" id="UP000193200">
    <property type="component" value="Unassembled WGS sequence"/>
</dbReference>
<protein>
    <submittedName>
        <fullName evidence="1">Regulatory protein RepA</fullName>
    </submittedName>
</protein>
<dbReference type="InterPro" id="IPR027417">
    <property type="entry name" value="P-loop_NTPase"/>
</dbReference>
<proteinExistence type="predicted"/>
<dbReference type="OrthoDB" id="9763644at2"/>
<sequence>MNETRKIPFPLDITAPVTLQGQPVPEREWIVPGWIPSRSVTMIGGDGGQGKTLLAQQLMTACAIGQPWLGVETTPCRAFGLFAEDETAELHHRQAAINAAYGVDFRDLERMEWTSRVGLDNSLGHFDQFERFTESALLGQLHAQLAGGDVRLCVLDSLHDLFTGSENSRTQARAFIGALRCLATEMNGAIVLTAHPSRAGMADGSGYSGSTAWNGAVRSRLYLKGVEGAKDRRKLTRQKSNYAPAGEVIDLRFKDGILAPLVGAQGVVASIRRGTARNAFMACLWALMAQGRDVSESSNASNFAPRVMASMADAEGYAVGELLRAMNEAFDAGDIRLEPVGPPSRNRRVIRPTDG</sequence>
<dbReference type="Pfam" id="PF13481">
    <property type="entry name" value="AAA_25"/>
    <property type="match status" value="1"/>
</dbReference>
<accession>A0A1Y5U2K4</accession>
<evidence type="ECO:0000313" key="2">
    <source>
        <dbReference type="Proteomes" id="UP000193200"/>
    </source>
</evidence>
<evidence type="ECO:0000313" key="1">
    <source>
        <dbReference type="EMBL" id="SLN77377.1"/>
    </source>
</evidence>
<keyword evidence="2" id="KW-1185">Reference proteome</keyword>
<organism evidence="1 2">
    <name type="scientific">Oceanibacterium hippocampi</name>
    <dbReference type="NCBI Taxonomy" id="745714"/>
    <lineage>
        <taxon>Bacteria</taxon>
        <taxon>Pseudomonadati</taxon>
        <taxon>Pseudomonadota</taxon>
        <taxon>Alphaproteobacteria</taxon>
        <taxon>Sneathiellales</taxon>
        <taxon>Sneathiellaceae</taxon>
        <taxon>Oceanibacterium</taxon>
    </lineage>
</organism>
<dbReference type="Gene3D" id="3.40.50.300">
    <property type="entry name" value="P-loop containing nucleotide triphosphate hydrolases"/>
    <property type="match status" value="1"/>
</dbReference>
<dbReference type="AlphaFoldDB" id="A0A1Y5U2K4"/>